<comment type="caution">
    <text evidence="7">The sequence shown here is derived from an EMBL/GenBank/DDBJ whole genome shotgun (WGS) entry which is preliminary data.</text>
</comment>
<evidence type="ECO:0000256" key="3">
    <source>
        <dbReference type="ARBA" id="ARBA00023242"/>
    </source>
</evidence>
<feature type="region of interest" description="Disordered" evidence="5">
    <location>
        <begin position="41"/>
        <end position="64"/>
    </location>
</feature>
<evidence type="ECO:0000313" key="8">
    <source>
        <dbReference type="Proteomes" id="UP000479710"/>
    </source>
</evidence>
<feature type="compositionally biased region" description="Basic and acidic residues" evidence="5">
    <location>
        <begin position="41"/>
        <end position="58"/>
    </location>
</feature>
<dbReference type="Proteomes" id="UP000479710">
    <property type="component" value="Unassembled WGS sequence"/>
</dbReference>
<dbReference type="Pfam" id="PF14215">
    <property type="entry name" value="bHLH-MYC_N"/>
    <property type="match status" value="1"/>
</dbReference>
<dbReference type="PANTHER" id="PTHR11514">
    <property type="entry name" value="MYC"/>
    <property type="match status" value="1"/>
</dbReference>
<keyword evidence="8" id="KW-1185">Reference proteome</keyword>
<dbReference type="GO" id="GO:0000976">
    <property type="term" value="F:transcription cis-regulatory region binding"/>
    <property type="evidence" value="ECO:0007669"/>
    <property type="project" value="TreeGrafter"/>
</dbReference>
<gene>
    <name evidence="7" type="ORF">E2562_028861</name>
</gene>
<feature type="region of interest" description="Disordered" evidence="5">
    <location>
        <begin position="243"/>
        <end position="264"/>
    </location>
</feature>
<reference evidence="7 8" key="1">
    <citation type="submission" date="2019-11" db="EMBL/GenBank/DDBJ databases">
        <title>Whole genome sequence of Oryza granulata.</title>
        <authorList>
            <person name="Li W."/>
        </authorList>
    </citation>
    <scope>NUCLEOTIDE SEQUENCE [LARGE SCALE GENOMIC DNA]</scope>
    <source>
        <strain evidence="8">cv. Menghai</strain>
        <tissue evidence="7">Leaf</tissue>
    </source>
</reference>
<organism evidence="7 8">
    <name type="scientific">Oryza meyeriana var. granulata</name>
    <dbReference type="NCBI Taxonomy" id="110450"/>
    <lineage>
        <taxon>Eukaryota</taxon>
        <taxon>Viridiplantae</taxon>
        <taxon>Streptophyta</taxon>
        <taxon>Embryophyta</taxon>
        <taxon>Tracheophyta</taxon>
        <taxon>Spermatophyta</taxon>
        <taxon>Magnoliopsida</taxon>
        <taxon>Liliopsida</taxon>
        <taxon>Poales</taxon>
        <taxon>Poaceae</taxon>
        <taxon>BOP clade</taxon>
        <taxon>Oryzoideae</taxon>
        <taxon>Oryzeae</taxon>
        <taxon>Oryzinae</taxon>
        <taxon>Oryza</taxon>
        <taxon>Oryza meyeriana</taxon>
    </lineage>
</organism>
<dbReference type="EMBL" id="SPHZ02000001">
    <property type="protein sequence ID" value="KAF0934857.1"/>
    <property type="molecule type" value="Genomic_DNA"/>
</dbReference>
<sequence>NRSAITGAGEQMPATTVAPPMPSATRSTHRRRTAVDHLCLTEHQGEHSTDKREREKGGGGRGTIGGRTVAAVGAGAVGALFATVLGHDAVHHLATTPSHLDAPEAVSASPSLAELQARLHDLVEQKGGTWTYDIFWQESRRSGANGGRAVLGWGDGYCRDGAAGAETGEVGAAERSMARKRVLLRLHALYGGGDDEGADYALRLDRVTGAEIYFLSSMYFSFPEGAGGPGRALASGRHAWAEVDPNSSSTRARQVDTGPRYSSL</sequence>
<evidence type="ECO:0000259" key="6">
    <source>
        <dbReference type="Pfam" id="PF14215"/>
    </source>
</evidence>
<dbReference type="GO" id="GO:0003700">
    <property type="term" value="F:DNA-binding transcription factor activity"/>
    <property type="evidence" value="ECO:0007669"/>
    <property type="project" value="InterPro"/>
</dbReference>
<evidence type="ECO:0000256" key="2">
    <source>
        <dbReference type="ARBA" id="ARBA00023163"/>
    </source>
</evidence>
<dbReference type="GO" id="GO:0005634">
    <property type="term" value="C:nucleus"/>
    <property type="evidence" value="ECO:0007669"/>
    <property type="project" value="UniProtKB-SubCell"/>
</dbReference>
<accession>A0A6G1FD70</accession>
<dbReference type="InterPro" id="IPR045084">
    <property type="entry name" value="AIB/MYC-like"/>
</dbReference>
<evidence type="ECO:0000256" key="4">
    <source>
        <dbReference type="RuleBase" id="RU369104"/>
    </source>
</evidence>
<evidence type="ECO:0000313" key="7">
    <source>
        <dbReference type="EMBL" id="KAF0934857.1"/>
    </source>
</evidence>
<feature type="non-terminal residue" evidence="7">
    <location>
        <position position="1"/>
    </location>
</feature>
<evidence type="ECO:0000256" key="1">
    <source>
        <dbReference type="ARBA" id="ARBA00023015"/>
    </source>
</evidence>
<dbReference type="InterPro" id="IPR025610">
    <property type="entry name" value="MYC/MYB_N"/>
</dbReference>
<protein>
    <recommendedName>
        <fullName evidence="4">Transcription factor</fullName>
        <shortName evidence="4">bHLH transcription factor</shortName>
    </recommendedName>
    <alternativeName>
        <fullName evidence="4">Basic helix-loop-helix protein</fullName>
    </alternativeName>
</protein>
<feature type="domain" description="Transcription factor MYC/MYB N-terminal" evidence="6">
    <location>
        <begin position="115"/>
        <end position="248"/>
    </location>
</feature>
<keyword evidence="2 4" id="KW-0804">Transcription</keyword>
<name>A0A6G1FD70_9ORYZ</name>
<dbReference type="AlphaFoldDB" id="A0A6G1FD70"/>
<proteinExistence type="predicted"/>
<keyword evidence="1 4" id="KW-0805">Transcription regulation</keyword>
<dbReference type="PANTHER" id="PTHR11514:SF139">
    <property type="entry name" value="TRANSCRIPTION FACTOR"/>
    <property type="match status" value="1"/>
</dbReference>
<feature type="region of interest" description="Disordered" evidence="5">
    <location>
        <begin position="1"/>
        <end position="28"/>
    </location>
</feature>
<comment type="subcellular location">
    <subcellularLocation>
        <location evidence="4">Nucleus</location>
    </subcellularLocation>
</comment>
<keyword evidence="3 4" id="KW-0539">Nucleus</keyword>
<dbReference type="OrthoDB" id="677168at2759"/>
<evidence type="ECO:0000256" key="5">
    <source>
        <dbReference type="SAM" id="MobiDB-lite"/>
    </source>
</evidence>